<dbReference type="InterPro" id="IPR023214">
    <property type="entry name" value="HAD_sf"/>
</dbReference>
<gene>
    <name evidence="2" type="ORF">RHSIM_Rhsim09G0183900</name>
</gene>
<dbReference type="Gene3D" id="3.40.50.1000">
    <property type="entry name" value="HAD superfamily/HAD-like"/>
    <property type="match status" value="1"/>
</dbReference>
<evidence type="ECO:0000256" key="1">
    <source>
        <dbReference type="SAM" id="MobiDB-lite"/>
    </source>
</evidence>
<dbReference type="Proteomes" id="UP000626092">
    <property type="component" value="Unassembled WGS sequence"/>
</dbReference>
<dbReference type="Pfam" id="PF13419">
    <property type="entry name" value="HAD_2"/>
    <property type="match status" value="1"/>
</dbReference>
<dbReference type="SUPFAM" id="SSF56784">
    <property type="entry name" value="HAD-like"/>
    <property type="match status" value="1"/>
</dbReference>
<sequence length="371" mass="41557">MERTIFTTTSSSSPLPLRTSSSNPIRGSQFPPKLKLTRLKRSSSLGYDRNRRLVVTNASGSEGNGSVNGFSTSPHKIFTEEAIGAEYGEGFETFRSDGPLKVDVDFLNEKLQEGFLKRIRYAMKPDEAYGLVFSWDNVVSDTQTLKLKAWEQLASEEGKEIPGDGDAQRLLLYAGADHVLNKILLWEKEESELDRLTSRLSQLYYENLLKLSEPMDGLHQWLDAVYTSHIPCAVVSSLDRINMVEALERMGLRKYFQAIVSEEDGMESIAHKFLSAAVKLDRKPSKCVVFEDDPRGVTAAHNCTMMAVGLIGAHPAYVLGQADLAVASFNELSVINLRRLFAHKGSNFMDMQKQIIEKTPPRRKLTIDTIF</sequence>
<evidence type="ECO:0000313" key="3">
    <source>
        <dbReference type="Proteomes" id="UP000626092"/>
    </source>
</evidence>
<keyword evidence="3" id="KW-1185">Reference proteome</keyword>
<dbReference type="OrthoDB" id="40579at2759"/>
<comment type="caution">
    <text evidence="2">The sequence shown here is derived from an EMBL/GenBank/DDBJ whole genome shotgun (WGS) entry which is preliminary data.</text>
</comment>
<name>A0A834GHE8_RHOSS</name>
<dbReference type="InterPro" id="IPR036412">
    <property type="entry name" value="HAD-like_sf"/>
</dbReference>
<dbReference type="PANTHER" id="PTHR47858">
    <property type="entry name" value="HALOACID DEHALOGENASE-LIKE HYDROLASE (HAD) SUPERFAMILY PROTEIN"/>
    <property type="match status" value="1"/>
</dbReference>
<dbReference type="InterPro" id="IPR041492">
    <property type="entry name" value="HAD_2"/>
</dbReference>
<dbReference type="InterPro" id="IPR023198">
    <property type="entry name" value="PGP-like_dom2"/>
</dbReference>
<proteinExistence type="predicted"/>
<dbReference type="Gene3D" id="1.10.150.240">
    <property type="entry name" value="Putative phosphatase, domain 2"/>
    <property type="match status" value="1"/>
</dbReference>
<protein>
    <recommendedName>
        <fullName evidence="4">Haloacid dehalogenase-like hydrolase superfamily protein</fullName>
    </recommendedName>
</protein>
<reference evidence="2" key="1">
    <citation type="submission" date="2019-11" db="EMBL/GenBank/DDBJ databases">
        <authorList>
            <person name="Liu Y."/>
            <person name="Hou J."/>
            <person name="Li T.-Q."/>
            <person name="Guan C.-H."/>
            <person name="Wu X."/>
            <person name="Wu H.-Z."/>
            <person name="Ling F."/>
            <person name="Zhang R."/>
            <person name="Shi X.-G."/>
            <person name="Ren J.-P."/>
            <person name="Chen E.-F."/>
            <person name="Sun J.-M."/>
        </authorList>
    </citation>
    <scope>NUCLEOTIDE SEQUENCE</scope>
    <source>
        <strain evidence="2">Adult_tree_wgs_1</strain>
        <tissue evidence="2">Leaves</tissue>
    </source>
</reference>
<accession>A0A834GHE8</accession>
<dbReference type="CDD" id="cd07505">
    <property type="entry name" value="HAD_BPGM-like"/>
    <property type="match status" value="1"/>
</dbReference>
<dbReference type="AlphaFoldDB" id="A0A834GHE8"/>
<evidence type="ECO:0000313" key="2">
    <source>
        <dbReference type="EMBL" id="KAF7131991.1"/>
    </source>
</evidence>
<dbReference type="PANTHER" id="PTHR47858:SF2">
    <property type="entry name" value="HALOACID DEHALOGENASE-LIKE HYDROLASE (HAD) SUPERFAMILY PROTEIN"/>
    <property type="match status" value="1"/>
</dbReference>
<dbReference type="EMBL" id="WJXA01000009">
    <property type="protein sequence ID" value="KAF7131991.1"/>
    <property type="molecule type" value="Genomic_DNA"/>
</dbReference>
<evidence type="ECO:0008006" key="4">
    <source>
        <dbReference type="Google" id="ProtNLM"/>
    </source>
</evidence>
<feature type="region of interest" description="Disordered" evidence="1">
    <location>
        <begin position="1"/>
        <end position="31"/>
    </location>
</feature>
<feature type="compositionally biased region" description="Low complexity" evidence="1">
    <location>
        <begin position="7"/>
        <end position="22"/>
    </location>
</feature>
<organism evidence="2 3">
    <name type="scientific">Rhododendron simsii</name>
    <name type="common">Sims's rhododendron</name>
    <dbReference type="NCBI Taxonomy" id="118357"/>
    <lineage>
        <taxon>Eukaryota</taxon>
        <taxon>Viridiplantae</taxon>
        <taxon>Streptophyta</taxon>
        <taxon>Embryophyta</taxon>
        <taxon>Tracheophyta</taxon>
        <taxon>Spermatophyta</taxon>
        <taxon>Magnoliopsida</taxon>
        <taxon>eudicotyledons</taxon>
        <taxon>Gunneridae</taxon>
        <taxon>Pentapetalae</taxon>
        <taxon>asterids</taxon>
        <taxon>Ericales</taxon>
        <taxon>Ericaceae</taxon>
        <taxon>Ericoideae</taxon>
        <taxon>Rhodoreae</taxon>
        <taxon>Rhododendron</taxon>
    </lineage>
</organism>